<comment type="cofactor">
    <cofactor evidence="1">
        <name>FAD</name>
        <dbReference type="ChEBI" id="CHEBI:57692"/>
    </cofactor>
</comment>
<dbReference type="Gene3D" id="3.20.20.30">
    <property type="entry name" value="Luciferase-like domain"/>
    <property type="match status" value="1"/>
</dbReference>
<dbReference type="Gene3D" id="3.30.465.10">
    <property type="match status" value="1"/>
</dbReference>
<keyword evidence="8" id="KW-1185">Reference proteome</keyword>
<dbReference type="InterPro" id="IPR050416">
    <property type="entry name" value="FAD-linked_Oxidoreductase"/>
</dbReference>
<dbReference type="RefSeq" id="WP_259624201.1">
    <property type="nucleotide sequence ID" value="NZ_JANYMP010000007.1"/>
</dbReference>
<dbReference type="EMBL" id="JANYMP010000007">
    <property type="protein sequence ID" value="MCS7478700.1"/>
    <property type="molecule type" value="Genomic_DNA"/>
</dbReference>
<keyword evidence="4" id="KW-0274">FAD</keyword>
<dbReference type="InterPro" id="IPR036318">
    <property type="entry name" value="FAD-bd_PCMH-like_sf"/>
</dbReference>
<evidence type="ECO:0000256" key="5">
    <source>
        <dbReference type="ARBA" id="ARBA00023002"/>
    </source>
</evidence>
<comment type="similarity">
    <text evidence="2">Belongs to the oxygen-dependent FAD-linked oxidoreductase family.</text>
</comment>
<dbReference type="PANTHER" id="PTHR42973">
    <property type="entry name" value="BINDING OXIDOREDUCTASE, PUTATIVE (AFU_ORTHOLOGUE AFUA_1G17690)-RELATED"/>
    <property type="match status" value="1"/>
</dbReference>
<reference evidence="7" key="1">
    <citation type="submission" date="2022-08" db="EMBL/GenBank/DDBJ databases">
        <authorList>
            <person name="Tistechok S."/>
            <person name="Samborskyy M."/>
            <person name="Roman I."/>
        </authorList>
    </citation>
    <scope>NUCLEOTIDE SEQUENCE</scope>
    <source>
        <strain evidence="7">DSM 103496</strain>
    </source>
</reference>
<dbReference type="Gene3D" id="3.40.462.20">
    <property type="match status" value="1"/>
</dbReference>
<dbReference type="Pfam" id="PF00296">
    <property type="entry name" value="Bac_luciferase"/>
    <property type="match status" value="1"/>
</dbReference>
<gene>
    <name evidence="7" type="ORF">NZH93_17705</name>
</gene>
<keyword evidence="5" id="KW-0560">Oxidoreductase</keyword>
<dbReference type="InterPro" id="IPR011251">
    <property type="entry name" value="Luciferase-like_dom"/>
</dbReference>
<dbReference type="AlphaFoldDB" id="A0A9X2VLC7"/>
<evidence type="ECO:0000256" key="1">
    <source>
        <dbReference type="ARBA" id="ARBA00001974"/>
    </source>
</evidence>
<protein>
    <submittedName>
        <fullName evidence="7">LLM class flavin-dependent oxidoreductase</fullName>
    </submittedName>
</protein>
<dbReference type="InterPro" id="IPR016169">
    <property type="entry name" value="FAD-bd_PCMH_sub2"/>
</dbReference>
<dbReference type="PROSITE" id="PS00862">
    <property type="entry name" value="OX2_COVAL_FAD"/>
    <property type="match status" value="1"/>
</dbReference>
<dbReference type="InterPro" id="IPR006093">
    <property type="entry name" value="Oxy_OxRdtase_FAD_BS"/>
</dbReference>
<evidence type="ECO:0000256" key="2">
    <source>
        <dbReference type="ARBA" id="ARBA00005466"/>
    </source>
</evidence>
<dbReference type="Gene3D" id="3.30.43.10">
    <property type="entry name" value="Uridine Diphospho-n-acetylenolpyruvylglucosamine Reductase, domain 2"/>
    <property type="match status" value="1"/>
</dbReference>
<comment type="caution">
    <text evidence="7">The sequence shown here is derived from an EMBL/GenBank/DDBJ whole genome shotgun (WGS) entry which is preliminary data.</text>
</comment>
<name>A0A9X2VLC7_9PSEU</name>
<dbReference type="InterPro" id="IPR006094">
    <property type="entry name" value="Oxid_FAD_bind_N"/>
</dbReference>
<keyword evidence="3" id="KW-0285">Flavoprotein</keyword>
<evidence type="ECO:0000313" key="8">
    <source>
        <dbReference type="Proteomes" id="UP001141259"/>
    </source>
</evidence>
<sequence length="612" mass="63665">MDVGLGVLLDAARLPGARLTDLAVRAEQRGLDLVVVGGVQGGLDPLTVAAWVAGATSRILVGVADAGVPPAPDTGDPEQPFPFVVDKSLDGLGLLSGDRLLRGPGAWSVAVDSTIDAVKAAAGAGVPVVVAVRTVHDVDRVVELRVVDHARRPASVRARRMPGIDYEGVPDVLAAGVVEPGDSAYRSVASTYMRGGAPGLVLRATTVEEVAAAITFARRHTDLPLGVRSGGHGFSGRSTNHGGLVVDVGGMDGVEVIDPDRRLVRVGPGASWKRVATALRPYGWAIGSGDAGGVGVGGLATAGGIGFLSRKQGLTIDRVRAVELVLADGSPIRASDDENPDLFWALRGAGANFGVATAFEIEAEPIGDVGWASLALVVDDVAEALEHYGRVASEAPRDTTLFMMIGPPRGGRSVMQLYGVVDNADPDTIISRLTPFARIGPIVQQSVTVSAYADVMDMTDTGPGGHQGVGEPVARSTLFREFTPEVARLAADAVASGGVGILSVRQMGGAIADVPEGATAFSHRDAGFAVAVLGSNARRVDAAWDPVRGLGIGSYLSFETDQSPERLGDAFPPPVLDRLRELKRRYDPGFLFRDNFPIDPRPADARLEETAR</sequence>
<dbReference type="GO" id="GO:0016705">
    <property type="term" value="F:oxidoreductase activity, acting on paired donors, with incorporation or reduction of molecular oxygen"/>
    <property type="evidence" value="ECO:0007669"/>
    <property type="project" value="InterPro"/>
</dbReference>
<dbReference type="InterPro" id="IPR036661">
    <property type="entry name" value="Luciferase-like_sf"/>
</dbReference>
<evidence type="ECO:0000256" key="4">
    <source>
        <dbReference type="ARBA" id="ARBA00022827"/>
    </source>
</evidence>
<dbReference type="GO" id="GO:0071949">
    <property type="term" value="F:FAD binding"/>
    <property type="evidence" value="ECO:0007669"/>
    <property type="project" value="InterPro"/>
</dbReference>
<proteinExistence type="inferred from homology"/>
<organism evidence="7 8">
    <name type="scientific">Umezawaea endophytica</name>
    <dbReference type="NCBI Taxonomy" id="1654476"/>
    <lineage>
        <taxon>Bacteria</taxon>
        <taxon>Bacillati</taxon>
        <taxon>Actinomycetota</taxon>
        <taxon>Actinomycetes</taxon>
        <taxon>Pseudonocardiales</taxon>
        <taxon>Pseudonocardiaceae</taxon>
        <taxon>Umezawaea</taxon>
    </lineage>
</organism>
<evidence type="ECO:0000259" key="6">
    <source>
        <dbReference type="PROSITE" id="PS51387"/>
    </source>
</evidence>
<dbReference type="PANTHER" id="PTHR42973:SF39">
    <property type="entry name" value="FAD-BINDING PCMH-TYPE DOMAIN-CONTAINING PROTEIN"/>
    <property type="match status" value="1"/>
</dbReference>
<dbReference type="SUPFAM" id="SSF56176">
    <property type="entry name" value="FAD-binding/transporter-associated domain-like"/>
    <property type="match status" value="1"/>
</dbReference>
<dbReference type="Proteomes" id="UP001141259">
    <property type="component" value="Unassembled WGS sequence"/>
</dbReference>
<dbReference type="PROSITE" id="PS51387">
    <property type="entry name" value="FAD_PCMH"/>
    <property type="match status" value="1"/>
</dbReference>
<dbReference type="InterPro" id="IPR016166">
    <property type="entry name" value="FAD-bd_PCMH"/>
</dbReference>
<accession>A0A9X2VLC7</accession>
<feature type="domain" description="FAD-binding PCMH-type" evidence="6">
    <location>
        <begin position="193"/>
        <end position="366"/>
    </location>
</feature>
<dbReference type="SUPFAM" id="SSF51679">
    <property type="entry name" value="Bacterial luciferase-like"/>
    <property type="match status" value="1"/>
</dbReference>
<evidence type="ECO:0000313" key="7">
    <source>
        <dbReference type="EMBL" id="MCS7478700.1"/>
    </source>
</evidence>
<evidence type="ECO:0000256" key="3">
    <source>
        <dbReference type="ARBA" id="ARBA00022630"/>
    </source>
</evidence>
<dbReference type="Pfam" id="PF01565">
    <property type="entry name" value="FAD_binding_4"/>
    <property type="match status" value="1"/>
</dbReference>
<dbReference type="InterPro" id="IPR016167">
    <property type="entry name" value="FAD-bd_PCMH_sub1"/>
</dbReference>